<reference evidence="2" key="2">
    <citation type="submission" date="2023-04" db="EMBL/GenBank/DDBJ databases">
        <authorList>
            <person name="Bu L."/>
            <person name="Lu L."/>
            <person name="Laidemitt M.R."/>
            <person name="Zhang S.M."/>
            <person name="Mutuku M."/>
            <person name="Mkoji G."/>
            <person name="Steinauer M."/>
            <person name="Loker E.S."/>
        </authorList>
    </citation>
    <scope>NUCLEOTIDE SEQUENCE</scope>
    <source>
        <strain evidence="2">KasaAsao</strain>
        <tissue evidence="2">Whole Snail</tissue>
    </source>
</reference>
<evidence type="ECO:0000256" key="1">
    <source>
        <dbReference type="SAM" id="Phobius"/>
    </source>
</evidence>
<sequence>MKEKVWAANLKPETMPLQMSLPSSIAFLKMVNKMATLWLLCFYFSFSYAETFYRYLNSYGDCGGQPMIVDVNAIYSLKADAQPGTATQSSLAGCEMVFRSKQEDARLCLIQDGPLNTIDDPNAELKIADGYGDKLSTIITLKYSPSKWHKREYCTTSQFITVNLHRININVPIAISKLHIDLKIVNIESRHRKIYMQEHYCSGDYDLDNSIVRVYNKFPSAEVMVGDSTCGVNLKKRSDEGTRICLVYTPPNRLHPDYEWLFAVSNQSYSLYEKNVLYKLEWNDTRINTRHTWCASNQTSQVMLIFKRHNSSQTEPPEALGFYFADFAGTEDELLELVKNDEPSTSSDVDLHVVVAIIVVTSLAIAVILVVVMYKKNMFRNVCHSDYVPTHNPVNNC</sequence>
<dbReference type="AlphaFoldDB" id="A0AAD8AZC9"/>
<reference evidence="2" key="1">
    <citation type="journal article" date="2023" name="PLoS Negl. Trop. Dis.">
        <title>A genome sequence for Biomphalaria pfeifferi, the major vector snail for the human-infecting parasite Schistosoma mansoni.</title>
        <authorList>
            <person name="Bu L."/>
            <person name="Lu L."/>
            <person name="Laidemitt M.R."/>
            <person name="Zhang S.M."/>
            <person name="Mutuku M."/>
            <person name="Mkoji G."/>
            <person name="Steinauer M."/>
            <person name="Loker E.S."/>
        </authorList>
    </citation>
    <scope>NUCLEOTIDE SEQUENCE</scope>
    <source>
        <strain evidence="2">KasaAsao</strain>
    </source>
</reference>
<protein>
    <submittedName>
        <fullName evidence="2">Uncharacterized protein</fullName>
    </submittedName>
</protein>
<keyword evidence="1" id="KW-1133">Transmembrane helix</keyword>
<keyword evidence="3" id="KW-1185">Reference proteome</keyword>
<accession>A0AAD8AZC9</accession>
<dbReference type="Proteomes" id="UP001233172">
    <property type="component" value="Unassembled WGS sequence"/>
</dbReference>
<keyword evidence="1" id="KW-0472">Membrane</keyword>
<proteinExistence type="predicted"/>
<organism evidence="2 3">
    <name type="scientific">Biomphalaria pfeifferi</name>
    <name type="common">Bloodfluke planorb</name>
    <name type="synonym">Freshwater snail</name>
    <dbReference type="NCBI Taxonomy" id="112525"/>
    <lineage>
        <taxon>Eukaryota</taxon>
        <taxon>Metazoa</taxon>
        <taxon>Spiralia</taxon>
        <taxon>Lophotrochozoa</taxon>
        <taxon>Mollusca</taxon>
        <taxon>Gastropoda</taxon>
        <taxon>Heterobranchia</taxon>
        <taxon>Euthyneura</taxon>
        <taxon>Panpulmonata</taxon>
        <taxon>Hygrophila</taxon>
        <taxon>Lymnaeoidea</taxon>
        <taxon>Planorbidae</taxon>
        <taxon>Biomphalaria</taxon>
    </lineage>
</organism>
<evidence type="ECO:0000313" key="2">
    <source>
        <dbReference type="EMBL" id="KAK0044484.1"/>
    </source>
</evidence>
<name>A0AAD8AZC9_BIOPF</name>
<gene>
    <name evidence="2" type="ORF">Bpfe_026075</name>
</gene>
<evidence type="ECO:0000313" key="3">
    <source>
        <dbReference type="Proteomes" id="UP001233172"/>
    </source>
</evidence>
<comment type="caution">
    <text evidence="2">The sequence shown here is derived from an EMBL/GenBank/DDBJ whole genome shotgun (WGS) entry which is preliminary data.</text>
</comment>
<dbReference type="EMBL" id="JASAOG010000197">
    <property type="protein sequence ID" value="KAK0044484.1"/>
    <property type="molecule type" value="Genomic_DNA"/>
</dbReference>
<feature type="transmembrane region" description="Helical" evidence="1">
    <location>
        <begin position="351"/>
        <end position="374"/>
    </location>
</feature>
<keyword evidence="1" id="KW-0812">Transmembrane</keyword>